<dbReference type="STRING" id="35608.A0A2U1M2Y2"/>
<dbReference type="EMBL" id="PKPP01006722">
    <property type="protein sequence ID" value="PWA55560.1"/>
    <property type="molecule type" value="Genomic_DNA"/>
</dbReference>
<evidence type="ECO:0000313" key="1">
    <source>
        <dbReference type="EMBL" id="PWA55560.1"/>
    </source>
</evidence>
<sequence>MATPYSHSFTMRIHSSSSSLATSKKLKTILHNFIFSHLCRLARTFTKAKSIVIELLKEKRLNNIKFFKPMILQRNKFKKKNKVYFGSFRFHYNWCSSSHVVPVTSRTIKDAVNNHVYYDSTWNSYIDHETVLESQLSGYLQWLEEKNKGDRGVDETNEIDSLADKFIANCHEKFMLEKQESYRRFQEMMARSM</sequence>
<name>A0A2U1M2Y2_ARTAN</name>
<reference evidence="1 2" key="1">
    <citation type="journal article" date="2018" name="Mol. Plant">
        <title>The genome of Artemisia annua provides insight into the evolution of Asteraceae family and artemisinin biosynthesis.</title>
        <authorList>
            <person name="Shen Q."/>
            <person name="Zhang L."/>
            <person name="Liao Z."/>
            <person name="Wang S."/>
            <person name="Yan T."/>
            <person name="Shi P."/>
            <person name="Liu M."/>
            <person name="Fu X."/>
            <person name="Pan Q."/>
            <person name="Wang Y."/>
            <person name="Lv Z."/>
            <person name="Lu X."/>
            <person name="Zhang F."/>
            <person name="Jiang W."/>
            <person name="Ma Y."/>
            <person name="Chen M."/>
            <person name="Hao X."/>
            <person name="Li L."/>
            <person name="Tang Y."/>
            <person name="Lv G."/>
            <person name="Zhou Y."/>
            <person name="Sun X."/>
            <person name="Brodelius P.E."/>
            <person name="Rose J.K.C."/>
            <person name="Tang K."/>
        </authorList>
    </citation>
    <scope>NUCLEOTIDE SEQUENCE [LARGE SCALE GENOMIC DNA]</scope>
    <source>
        <strain evidence="2">cv. Huhao1</strain>
        <tissue evidence="1">Leaf</tissue>
    </source>
</reference>
<dbReference type="AlphaFoldDB" id="A0A2U1M2Y2"/>
<evidence type="ECO:0000313" key="2">
    <source>
        <dbReference type="Proteomes" id="UP000245207"/>
    </source>
</evidence>
<protein>
    <recommendedName>
        <fullName evidence="3">Cotton fiber protein</fullName>
    </recommendedName>
</protein>
<dbReference type="Proteomes" id="UP000245207">
    <property type="component" value="Unassembled WGS sequence"/>
</dbReference>
<organism evidence="1 2">
    <name type="scientific">Artemisia annua</name>
    <name type="common">Sweet wormwood</name>
    <dbReference type="NCBI Taxonomy" id="35608"/>
    <lineage>
        <taxon>Eukaryota</taxon>
        <taxon>Viridiplantae</taxon>
        <taxon>Streptophyta</taxon>
        <taxon>Embryophyta</taxon>
        <taxon>Tracheophyta</taxon>
        <taxon>Spermatophyta</taxon>
        <taxon>Magnoliopsida</taxon>
        <taxon>eudicotyledons</taxon>
        <taxon>Gunneridae</taxon>
        <taxon>Pentapetalae</taxon>
        <taxon>asterids</taxon>
        <taxon>campanulids</taxon>
        <taxon>Asterales</taxon>
        <taxon>Asteraceae</taxon>
        <taxon>Asteroideae</taxon>
        <taxon>Anthemideae</taxon>
        <taxon>Artemisiinae</taxon>
        <taxon>Artemisia</taxon>
    </lineage>
</organism>
<accession>A0A2U1M2Y2</accession>
<dbReference type="Pfam" id="PF05553">
    <property type="entry name" value="DUF761"/>
    <property type="match status" value="1"/>
</dbReference>
<dbReference type="InterPro" id="IPR008480">
    <property type="entry name" value="DUF761_pln"/>
</dbReference>
<evidence type="ECO:0008006" key="3">
    <source>
        <dbReference type="Google" id="ProtNLM"/>
    </source>
</evidence>
<keyword evidence="2" id="KW-1185">Reference proteome</keyword>
<dbReference type="PANTHER" id="PTHR33450">
    <property type="entry name" value="EMB|CAB67623.1-RELATED"/>
    <property type="match status" value="1"/>
</dbReference>
<dbReference type="PANTHER" id="PTHR33450:SF4">
    <property type="entry name" value="OS04G0665666 PROTEIN"/>
    <property type="match status" value="1"/>
</dbReference>
<gene>
    <name evidence="1" type="ORF">CTI12_AA383120</name>
</gene>
<proteinExistence type="predicted"/>
<dbReference type="OrthoDB" id="1104789at2759"/>
<comment type="caution">
    <text evidence="1">The sequence shown here is derived from an EMBL/GenBank/DDBJ whole genome shotgun (WGS) entry which is preliminary data.</text>
</comment>